<dbReference type="Proteomes" id="UP001172386">
    <property type="component" value="Unassembled WGS sequence"/>
</dbReference>
<name>A0ACC3AKQ9_9EURO</name>
<evidence type="ECO:0000313" key="2">
    <source>
        <dbReference type="Proteomes" id="UP001172386"/>
    </source>
</evidence>
<reference evidence="1" key="1">
    <citation type="submission" date="2022-10" db="EMBL/GenBank/DDBJ databases">
        <title>Culturing micro-colonial fungi from biological soil crusts in the Mojave desert and describing Neophaeococcomyces mojavensis, and introducing the new genera and species Taxawa tesnikishii.</title>
        <authorList>
            <person name="Kurbessoian T."/>
            <person name="Stajich J.E."/>
        </authorList>
    </citation>
    <scope>NUCLEOTIDE SEQUENCE</scope>
    <source>
        <strain evidence="1">JES_112</strain>
    </source>
</reference>
<gene>
    <name evidence="1" type="ORF">H2198_000261</name>
</gene>
<accession>A0ACC3AKQ9</accession>
<organism evidence="1 2">
    <name type="scientific">Neophaeococcomyces mojaviensis</name>
    <dbReference type="NCBI Taxonomy" id="3383035"/>
    <lineage>
        <taxon>Eukaryota</taxon>
        <taxon>Fungi</taxon>
        <taxon>Dikarya</taxon>
        <taxon>Ascomycota</taxon>
        <taxon>Pezizomycotina</taxon>
        <taxon>Eurotiomycetes</taxon>
        <taxon>Chaetothyriomycetidae</taxon>
        <taxon>Chaetothyriales</taxon>
        <taxon>Chaetothyriales incertae sedis</taxon>
        <taxon>Neophaeococcomyces</taxon>
    </lineage>
</organism>
<comment type="caution">
    <text evidence="1">The sequence shown here is derived from an EMBL/GenBank/DDBJ whole genome shotgun (WGS) entry which is preliminary data.</text>
</comment>
<evidence type="ECO:0000313" key="1">
    <source>
        <dbReference type="EMBL" id="KAJ9664332.1"/>
    </source>
</evidence>
<protein>
    <submittedName>
        <fullName evidence="1">Uncharacterized protein</fullName>
    </submittedName>
</protein>
<proteinExistence type="predicted"/>
<dbReference type="EMBL" id="JAPDRQ010000003">
    <property type="protein sequence ID" value="KAJ9664332.1"/>
    <property type="molecule type" value="Genomic_DNA"/>
</dbReference>
<keyword evidence="2" id="KW-1185">Reference proteome</keyword>
<sequence length="479" mass="52092">MAHAVDAEVVVIGAGLSGLTAAHRIQQAGISCIILEARDRVGGKTWSIDPLNEGKVVDVGAAWINDTNQSEVYALAKSLDLELVVQNTTGRVIQEDIDGGLSTFEYGGVPNVLSEPDGVSEMLRIRSLFEETCQTINIRDLTFADSSLDKLNLQQWIESHSSSKTALASASVWTRAMVGMEPSEVSALYFLLYCKSGGGLLQMRKDTKDGGQYLRFVKGTQSLSLGLAAQLHPDTLHLSSPVTSITQSVAMDSASNRVMTVTTSSKPSKTYKCHRVILSLPTPLHKSITFSPSLPEAKTALSNSNIQGYTNKIILLYSSPWWRAARQDGPLCGLLQSFIGPITVTRDSSVDSAQQYSLTCFLVGAVGRRLSLVSQTERFAAVVDHVNRVFGKFVQVEQPLTVVEYEWTKDEWSGGCPVPVAPPGVTGKYEEALRKRFGGVHFVGTETGWEWKGYMDGAVRSGKRGAEEVIEALRKSSRL</sequence>